<accession>A0A4S4BLU1</accession>
<proteinExistence type="predicted"/>
<dbReference type="OrthoDB" id="2583792at2"/>
<sequence>MEKHRIAVLDVKVGVMGEVGGSSGYTYIDMYDLPNIPLEPYACLVIHGSSDQEFLLKHKDVVANFLNQGKVVLFGGQLFRPWLPGGSSFVPRTIRSHLDYHIAVAKAHPIFADVDPIELTYKKGVAGFFARGHHPVPAGAEVLLTLPDGEPTLYIDRSSTKGTLMVSSGYNLLGYRDGNTTRSIGERVEAWIAQEYNLLQQGVHIQ</sequence>
<organism evidence="1 2">
    <name type="scientific">Cohnella fermenti</name>
    <dbReference type="NCBI Taxonomy" id="2565925"/>
    <lineage>
        <taxon>Bacteria</taxon>
        <taxon>Bacillati</taxon>
        <taxon>Bacillota</taxon>
        <taxon>Bacilli</taxon>
        <taxon>Bacillales</taxon>
        <taxon>Paenibacillaceae</taxon>
        <taxon>Cohnella</taxon>
    </lineage>
</organism>
<keyword evidence="2" id="KW-1185">Reference proteome</keyword>
<dbReference type="Proteomes" id="UP000310636">
    <property type="component" value="Unassembled WGS sequence"/>
</dbReference>
<protein>
    <submittedName>
        <fullName evidence="1">Phosphate starvation-inducible protein PhoH</fullName>
    </submittedName>
</protein>
<comment type="caution">
    <text evidence="1">The sequence shown here is derived from an EMBL/GenBank/DDBJ whole genome shotgun (WGS) entry which is preliminary data.</text>
</comment>
<dbReference type="AlphaFoldDB" id="A0A4S4BLU1"/>
<evidence type="ECO:0000313" key="1">
    <source>
        <dbReference type="EMBL" id="THF75758.1"/>
    </source>
</evidence>
<evidence type="ECO:0000313" key="2">
    <source>
        <dbReference type="Proteomes" id="UP000310636"/>
    </source>
</evidence>
<reference evidence="1 2" key="1">
    <citation type="submission" date="2019-04" db="EMBL/GenBank/DDBJ databases">
        <title>Cohnella sp. nov. isolated from preserved vegetables.</title>
        <authorList>
            <person name="Lin S.-Y."/>
            <person name="Hung M.-H."/>
            <person name="Young C.-C."/>
        </authorList>
    </citation>
    <scope>NUCLEOTIDE SEQUENCE [LARGE SCALE GENOMIC DNA]</scope>
    <source>
        <strain evidence="1 2">CC-MHH1044</strain>
    </source>
</reference>
<dbReference type="RefSeq" id="WP_136371806.1">
    <property type="nucleotide sequence ID" value="NZ_SSOB01000029.1"/>
</dbReference>
<name>A0A4S4BLU1_9BACL</name>
<dbReference type="EMBL" id="SSOB01000029">
    <property type="protein sequence ID" value="THF75758.1"/>
    <property type="molecule type" value="Genomic_DNA"/>
</dbReference>
<gene>
    <name evidence="1" type="ORF">E6C55_21130</name>
</gene>